<sequence length="121" mass="13676">MCDTPFRGVEIDVADPEAVLRQITEPCDIFLCLYLFEVLPTPEYDERVLRLAHQMLAPGGLALIQIKYDDGRASKPRRRAYTSGISQVTTYPIGGFWQLAERCGFTPEGIELVPENELDTR</sequence>
<dbReference type="Proteomes" id="UP000549616">
    <property type="component" value="Unassembled WGS sequence"/>
</dbReference>
<dbReference type="AlphaFoldDB" id="A0A853BGL2"/>
<protein>
    <recommendedName>
        <fullName evidence="3">Methyltransferase type 11 domain-containing protein</fullName>
    </recommendedName>
</protein>
<dbReference type="SUPFAM" id="SSF53335">
    <property type="entry name" value="S-adenosyl-L-methionine-dependent methyltransferases"/>
    <property type="match status" value="1"/>
</dbReference>
<dbReference type="InterPro" id="IPR029063">
    <property type="entry name" value="SAM-dependent_MTases_sf"/>
</dbReference>
<accession>A0A853BGL2</accession>
<evidence type="ECO:0000313" key="1">
    <source>
        <dbReference type="EMBL" id="NYI93676.1"/>
    </source>
</evidence>
<evidence type="ECO:0000313" key="2">
    <source>
        <dbReference type="Proteomes" id="UP000549616"/>
    </source>
</evidence>
<reference evidence="1 2" key="1">
    <citation type="submission" date="2020-07" db="EMBL/GenBank/DDBJ databases">
        <title>Sequencing the genomes of 1000 actinobacteria strains.</title>
        <authorList>
            <person name="Klenk H.-P."/>
        </authorList>
    </citation>
    <scope>NUCLEOTIDE SEQUENCE [LARGE SCALE GENOMIC DNA]</scope>
    <source>
        <strain evidence="1 2">DSM 104006</strain>
    </source>
</reference>
<dbReference type="Gene3D" id="3.40.50.150">
    <property type="entry name" value="Vaccinia Virus protein VP39"/>
    <property type="match status" value="1"/>
</dbReference>
<name>A0A853BGL2_9PSEU</name>
<proteinExistence type="predicted"/>
<comment type="caution">
    <text evidence="1">The sequence shown here is derived from an EMBL/GenBank/DDBJ whole genome shotgun (WGS) entry which is preliminary data.</text>
</comment>
<gene>
    <name evidence="1" type="ORF">HNR02_007051</name>
</gene>
<evidence type="ECO:0008006" key="3">
    <source>
        <dbReference type="Google" id="ProtNLM"/>
    </source>
</evidence>
<dbReference type="EMBL" id="JACCFK010000002">
    <property type="protein sequence ID" value="NYI93676.1"/>
    <property type="molecule type" value="Genomic_DNA"/>
</dbReference>
<organism evidence="1 2">
    <name type="scientific">Amycolatopsis endophytica</name>
    <dbReference type="NCBI Taxonomy" id="860233"/>
    <lineage>
        <taxon>Bacteria</taxon>
        <taxon>Bacillati</taxon>
        <taxon>Actinomycetota</taxon>
        <taxon>Actinomycetes</taxon>
        <taxon>Pseudonocardiales</taxon>
        <taxon>Pseudonocardiaceae</taxon>
        <taxon>Amycolatopsis</taxon>
    </lineage>
</organism>
<keyword evidence="2" id="KW-1185">Reference proteome</keyword>